<dbReference type="VEuPathDB" id="PlasmoDB:Py17XNL_000801831"/>
<dbReference type="GO" id="GO:0006366">
    <property type="term" value="P:transcription by RNA polymerase II"/>
    <property type="evidence" value="ECO:0007669"/>
    <property type="project" value="TreeGrafter"/>
</dbReference>
<dbReference type="InterPro" id="IPR036643">
    <property type="entry name" value="RNApol_insert_sf"/>
</dbReference>
<dbReference type="InterPro" id="IPR001514">
    <property type="entry name" value="DNA-dir_RNA_pol_30-40kDasu_CS"/>
</dbReference>
<dbReference type="InterPro" id="IPR011262">
    <property type="entry name" value="DNA-dir_RNA_pol_insert"/>
</dbReference>
<evidence type="ECO:0000256" key="2">
    <source>
        <dbReference type="ARBA" id="ARBA00023163"/>
    </source>
</evidence>
<evidence type="ECO:0000259" key="4">
    <source>
        <dbReference type="SMART" id="SM00662"/>
    </source>
</evidence>
<name>A0A077Y5U5_PLAYE</name>
<reference evidence="6" key="2">
    <citation type="submission" date="2014-05" db="EMBL/GenBank/DDBJ databases">
        <authorList>
            <person name="Aslett M.A."/>
            <person name="De Silva N."/>
        </authorList>
    </citation>
    <scope>NUCLEOTIDE SEQUENCE</scope>
    <source>
        <strain evidence="6">17X</strain>
    </source>
</reference>
<gene>
    <name evidence="6" type="ORF">PY17X_0827200</name>
    <name evidence="5" type="ORF">PYYM_0826900</name>
</gene>
<reference evidence="7 8" key="1">
    <citation type="journal article" date="2014" name="BMC Biol.">
        <title>A comprehensive evaluation of rodent malaria parasite genomes and gene expression.</title>
        <authorList>
            <person name="Otto T.D."/>
            <person name="Bohme U."/>
            <person name="Jackson A.P."/>
            <person name="Hunt M."/>
            <person name="Franke-Fayard B."/>
            <person name="Hoeijmakers W.A."/>
            <person name="Religa A.A."/>
            <person name="Robertson L."/>
            <person name="Sanders M."/>
            <person name="Ogun S.A."/>
            <person name="Cunningham D."/>
            <person name="Erhart A."/>
            <person name="Billker O."/>
            <person name="Khan S.M."/>
            <person name="Stunnenberg H.G."/>
            <person name="Langhorne J."/>
            <person name="Holder A.A."/>
            <person name="Waters A.P."/>
            <person name="Newbold C.I."/>
            <person name="Pain A."/>
            <person name="Berriman M."/>
            <person name="Janse C.J."/>
        </authorList>
    </citation>
    <scope>NUCLEOTIDE SEQUENCE [LARGE SCALE GENOMIC DNA]</scope>
    <source>
        <strain evidence="6 7">17X</strain>
        <strain evidence="5 8">YM</strain>
    </source>
</reference>
<dbReference type="PANTHER" id="PTHR11800:SF2">
    <property type="entry name" value="DNA-DIRECTED RNA POLYMERASE II SUBUNIT RPB3"/>
    <property type="match status" value="1"/>
</dbReference>
<evidence type="ECO:0000256" key="1">
    <source>
        <dbReference type="ARBA" id="ARBA00022478"/>
    </source>
</evidence>
<dbReference type="PANTHER" id="PTHR11800">
    <property type="entry name" value="DNA-DIRECTED RNA POLYMERASE"/>
    <property type="match status" value="1"/>
</dbReference>
<dbReference type="OrthoDB" id="270173at2759"/>
<dbReference type="GO" id="GO:0003677">
    <property type="term" value="F:DNA binding"/>
    <property type="evidence" value="ECO:0007669"/>
    <property type="project" value="InterPro"/>
</dbReference>
<evidence type="ECO:0000313" key="7">
    <source>
        <dbReference type="Proteomes" id="UP000072874"/>
    </source>
</evidence>
<organism evidence="5 8">
    <name type="scientific">Plasmodium yoelii</name>
    <dbReference type="NCBI Taxonomy" id="5861"/>
    <lineage>
        <taxon>Eukaryota</taxon>
        <taxon>Sar</taxon>
        <taxon>Alveolata</taxon>
        <taxon>Apicomplexa</taxon>
        <taxon>Aconoidasida</taxon>
        <taxon>Haemosporida</taxon>
        <taxon>Plasmodiidae</taxon>
        <taxon>Plasmodium</taxon>
        <taxon>Plasmodium (Vinckeia)</taxon>
    </lineage>
</organism>
<dbReference type="VEuPathDB" id="PlasmoDB:PY17X_0827200"/>
<dbReference type="Pfam" id="PF01193">
    <property type="entry name" value="RNA_pol_L"/>
    <property type="match status" value="1"/>
</dbReference>
<dbReference type="GO" id="GO:0003899">
    <property type="term" value="F:DNA-directed RNA polymerase activity"/>
    <property type="evidence" value="ECO:0007669"/>
    <property type="project" value="InterPro"/>
</dbReference>
<dbReference type="Proteomes" id="UP000072904">
    <property type="component" value="Chromosome 8"/>
</dbReference>
<evidence type="ECO:0000313" key="8">
    <source>
        <dbReference type="Proteomes" id="UP000072904"/>
    </source>
</evidence>
<dbReference type="Pfam" id="PF01000">
    <property type="entry name" value="RNA_pol_A_bac"/>
    <property type="match status" value="1"/>
</dbReference>
<dbReference type="EMBL" id="LK934636">
    <property type="protein sequence ID" value="CDU17631.1"/>
    <property type="molecule type" value="Genomic_DNA"/>
</dbReference>
<dbReference type="NCBIfam" id="NF001988">
    <property type="entry name" value="PRK00783.1"/>
    <property type="match status" value="1"/>
</dbReference>
<dbReference type="InterPro" id="IPR036603">
    <property type="entry name" value="RBP11-like"/>
</dbReference>
<sequence length="335" mass="38586">MMMMINGDNSKKHEIEIKSISKNEMEFTLYNSNSALANALRRIMLSEVPTLAIDIVNVYENTSPFHDEFIAHRIGLIPIDSRNIKNYEFRERCKCKETCSRCTVQYIIEVKCNNANKIDVSHYDIEALDHEPNIPMPIPNDNKNNNIEKMENAIPILTLSKNQTIHMKLTATKGIGKMHAKWIPANVSYIIDHKIIINNHEVDKMSKEHKLLIANNLNSDCYILKELDDDRDVELRLSENMSVVMAESCRDTLNELGYNKDIVKIIYDETKFHFKIESVGSMPPEQIVEMAIEILENKLKDLEPQIKASFYSIEEVAKQLKEQGVSLYGIQLDLE</sequence>
<dbReference type="SMART" id="SM00662">
    <property type="entry name" value="RPOLD"/>
    <property type="match status" value="1"/>
</dbReference>
<dbReference type="PROSITE" id="PS00446">
    <property type="entry name" value="RNA_POL_D_30KD"/>
    <property type="match status" value="1"/>
</dbReference>
<dbReference type="SUPFAM" id="SSF56553">
    <property type="entry name" value="Insert subdomain of RNA polymerase alpha subunit"/>
    <property type="match status" value="1"/>
</dbReference>
<dbReference type="KEGG" id="pyo:PY17X_0827200"/>
<protein>
    <submittedName>
        <fullName evidence="6">DNA-directed RNA polymerase II subunit RPB3, putative</fullName>
    </submittedName>
    <submittedName>
        <fullName evidence="5">DNA-directed RNA polymerase II, putative</fullName>
    </submittedName>
</protein>
<dbReference type="InterPro" id="IPR050518">
    <property type="entry name" value="Rpo3/RPB3_RNA_Pol_subunit"/>
</dbReference>
<comment type="similarity">
    <text evidence="3">Belongs to the archaeal Rpo3/eukaryotic RPB3 RNA polymerase subunit family.</text>
</comment>
<dbReference type="GeneID" id="3807599"/>
<dbReference type="Gene3D" id="3.30.1360.10">
    <property type="entry name" value="RNA polymerase, RBP11-like subunit"/>
    <property type="match status" value="1"/>
</dbReference>
<dbReference type="Proteomes" id="UP000072874">
    <property type="component" value="Chromosome 8"/>
</dbReference>
<dbReference type="AlphaFoldDB" id="A0A077Y5U5"/>
<keyword evidence="1 5" id="KW-0240">DNA-directed RNA polymerase</keyword>
<dbReference type="Gene3D" id="2.170.120.12">
    <property type="entry name" value="DNA-directed RNA polymerase, insert domain"/>
    <property type="match status" value="1"/>
</dbReference>
<dbReference type="HAMAP" id="MF_00320">
    <property type="entry name" value="RNApol_arch_Rpo3"/>
    <property type="match status" value="1"/>
</dbReference>
<dbReference type="EMBL" id="LM993662">
    <property type="protein sequence ID" value="VTZ77540.1"/>
    <property type="molecule type" value="Genomic_DNA"/>
</dbReference>
<proteinExistence type="inferred from homology"/>
<accession>A0A077Y5U5</accession>
<dbReference type="VEuPathDB" id="PlasmoDB:PYYM_0826900"/>
<evidence type="ECO:0000313" key="6">
    <source>
        <dbReference type="EMBL" id="VTZ77540.1"/>
    </source>
</evidence>
<evidence type="ECO:0000313" key="5">
    <source>
        <dbReference type="EMBL" id="CDU17631.1"/>
    </source>
</evidence>
<dbReference type="InterPro" id="IPR022842">
    <property type="entry name" value="RNAP_Rpo3/Rpb3/RPAC1"/>
</dbReference>
<reference evidence="5" key="3">
    <citation type="submission" date="2014-05" db="EMBL/GenBank/DDBJ databases">
        <authorList>
            <person name="Aslett A.Martin."/>
            <person name="De Silva Nishadi"/>
        </authorList>
    </citation>
    <scope>NUCLEOTIDE SEQUENCE</scope>
    <source>
        <strain evidence="5">YM</strain>
    </source>
</reference>
<dbReference type="InterPro" id="IPR011263">
    <property type="entry name" value="DNA-dir_RNA_pol_RpoA/D/Rpb3"/>
</dbReference>
<dbReference type="GO" id="GO:0005665">
    <property type="term" value="C:RNA polymerase II, core complex"/>
    <property type="evidence" value="ECO:0007669"/>
    <property type="project" value="TreeGrafter"/>
</dbReference>
<feature type="domain" description="DNA-directed RNA polymerase RpoA/D/Rpb3-type" evidence="4">
    <location>
        <begin position="24"/>
        <end position="305"/>
    </location>
</feature>
<reference evidence="6" key="4">
    <citation type="submission" date="2019-05" db="EMBL/GenBank/DDBJ databases">
        <authorList>
            <consortium name="Pathogen Informatics"/>
        </authorList>
    </citation>
    <scope>NUCLEOTIDE SEQUENCE</scope>
    <source>
        <strain evidence="6">17X</strain>
    </source>
</reference>
<dbReference type="SUPFAM" id="SSF55257">
    <property type="entry name" value="RBP11-like subunits of RNA polymerase"/>
    <property type="match status" value="1"/>
</dbReference>
<dbReference type="RefSeq" id="XP_730293.1">
    <property type="nucleotide sequence ID" value="XM_725200.1"/>
</dbReference>
<evidence type="ECO:0000256" key="3">
    <source>
        <dbReference type="ARBA" id="ARBA00025804"/>
    </source>
</evidence>
<dbReference type="VEuPathDB" id="PlasmoDB:PY02415"/>
<dbReference type="GO" id="GO:0046983">
    <property type="term" value="F:protein dimerization activity"/>
    <property type="evidence" value="ECO:0007669"/>
    <property type="project" value="InterPro"/>
</dbReference>
<keyword evidence="2" id="KW-0804">Transcription</keyword>
<dbReference type="OMA" id="DETKFHF"/>